<dbReference type="AlphaFoldDB" id="I1NND3"/>
<protein>
    <submittedName>
        <fullName evidence="1">Uncharacterized protein</fullName>
    </submittedName>
</protein>
<name>I1NND3_ORYGL</name>
<sequence length="207" mass="20942">MGRIGREWRRRCVEQSSGGERRIPACVEAGRGGGIELVLPSGSGVEASGGGSELVVPGGGGVDVILPGGSGVDVVLPRGGSGGDVEAGNGSNELVVPGGGGGVDVVLPRGGGVDVASAYGAGNSVAYHLGACFANDIVIVIWLSGPGAGFKNTPMEGLLVPVFKKQMQFWGWDNPMIDGCKLENGLPSIMLTGFSTGCFDKFTSFFI</sequence>
<dbReference type="Proteomes" id="UP000007306">
    <property type="component" value="Chromosome 1"/>
</dbReference>
<dbReference type="EnsemblPlants" id="ORGLA01G0137300.1">
    <property type="protein sequence ID" value="ORGLA01G0137300.1"/>
    <property type="gene ID" value="ORGLA01G0137300"/>
</dbReference>
<reference evidence="1" key="1">
    <citation type="submission" date="2015-06" db="UniProtKB">
        <authorList>
            <consortium name="EnsemblPlants"/>
        </authorList>
    </citation>
    <scope>IDENTIFICATION</scope>
</reference>
<reference evidence="1 2" key="2">
    <citation type="submission" date="2018-04" db="EMBL/GenBank/DDBJ databases">
        <title>OglaRS2 (Oryza glaberrima Reference Sequence Version 2).</title>
        <authorList>
            <person name="Zhang J."/>
            <person name="Kudrna D."/>
            <person name="Lee S."/>
            <person name="Talag J."/>
            <person name="Rajasekar S."/>
            <person name="Wing R.A."/>
        </authorList>
    </citation>
    <scope>NUCLEOTIDE SEQUENCE [LARGE SCALE GENOMIC DNA]</scope>
    <source>
        <strain evidence="1 2">cv. IRGC 96717</strain>
    </source>
</reference>
<evidence type="ECO:0000313" key="1">
    <source>
        <dbReference type="EnsemblPlants" id="ORGLA01G0137300.1"/>
    </source>
</evidence>
<organism evidence="1 2">
    <name type="scientific">Oryza glaberrima</name>
    <name type="common">African rice</name>
    <dbReference type="NCBI Taxonomy" id="4538"/>
    <lineage>
        <taxon>Eukaryota</taxon>
        <taxon>Viridiplantae</taxon>
        <taxon>Streptophyta</taxon>
        <taxon>Embryophyta</taxon>
        <taxon>Tracheophyta</taxon>
        <taxon>Spermatophyta</taxon>
        <taxon>Magnoliopsida</taxon>
        <taxon>Liliopsida</taxon>
        <taxon>Poales</taxon>
        <taxon>Poaceae</taxon>
        <taxon>BOP clade</taxon>
        <taxon>Oryzoideae</taxon>
        <taxon>Oryzeae</taxon>
        <taxon>Oryzinae</taxon>
        <taxon>Oryza</taxon>
    </lineage>
</organism>
<dbReference type="OMA" id="DIVIVIW"/>
<dbReference type="HOGENOM" id="CLU_081969_0_0_1"/>
<accession>I1NND3</accession>
<keyword evidence="2" id="KW-1185">Reference proteome</keyword>
<proteinExistence type="predicted"/>
<evidence type="ECO:0000313" key="2">
    <source>
        <dbReference type="Proteomes" id="UP000007306"/>
    </source>
</evidence>
<dbReference type="Gramene" id="ORGLA01G0137300.1">
    <property type="protein sequence ID" value="ORGLA01G0137300.1"/>
    <property type="gene ID" value="ORGLA01G0137300"/>
</dbReference>
<dbReference type="STRING" id="4538.I1NND3"/>